<organism evidence="1 2">
    <name type="scientific">Micromonospora radicis</name>
    <dbReference type="NCBI Taxonomy" id="1894971"/>
    <lineage>
        <taxon>Bacteria</taxon>
        <taxon>Bacillati</taxon>
        <taxon>Actinomycetota</taxon>
        <taxon>Actinomycetes</taxon>
        <taxon>Micromonosporales</taxon>
        <taxon>Micromonosporaceae</taxon>
        <taxon>Micromonospora</taxon>
    </lineage>
</organism>
<sequence length="370" mass="41264">MLEYSESALIQRARMQLVELLPEHFELTDAVLDNRGPIEAPDAVWQLSERNSGYGLILVEGKRSVAPRDVARLRERLSDPVLRLMRNPTVLVVAPWLSPRTRALLEGSSFSYLDLTGNVRFRIDRPAVYLRLHGADRDPNPQRSRSQVRLLGPKARRLVRLLVETVPPYRLTELSDTGGLTAGYVSKLLESLEEQALVERDRRGLVKHVDWPGLLLAAANRYDLLRNNAASTFIAPQGASALYAQMRNDEAGLDAVVTGSFAASEIAKVAAPTQLVLYVRDAQEMRQYGRLLPTDRGADVVLLHPEDAAQMAWARIVDGLPHVGLSQLVLDLLGGNGRLPEEGQAVLDWMRAHENEWRQRSLRGMGALDR</sequence>
<protein>
    <recommendedName>
        <fullName evidence="3">HTH iclR-type domain-containing protein</fullName>
    </recommendedName>
</protein>
<dbReference type="Proteomes" id="UP000283832">
    <property type="component" value="Unassembled WGS sequence"/>
</dbReference>
<gene>
    <name evidence="1" type="ORF">D2L64_25875</name>
</gene>
<dbReference type="RefSeq" id="WP_119579814.1">
    <property type="nucleotide sequence ID" value="NZ_QXEC01000043.1"/>
</dbReference>
<comment type="caution">
    <text evidence="1">The sequence shown here is derived from an EMBL/GenBank/DDBJ whole genome shotgun (WGS) entry which is preliminary data.</text>
</comment>
<dbReference type="InterPro" id="IPR036390">
    <property type="entry name" value="WH_DNA-bd_sf"/>
</dbReference>
<evidence type="ECO:0000313" key="2">
    <source>
        <dbReference type="Proteomes" id="UP000283832"/>
    </source>
</evidence>
<dbReference type="SUPFAM" id="SSF46785">
    <property type="entry name" value="Winged helix' DNA-binding domain"/>
    <property type="match status" value="1"/>
</dbReference>
<dbReference type="OrthoDB" id="3351920at2"/>
<evidence type="ECO:0000313" key="1">
    <source>
        <dbReference type="EMBL" id="RIV31344.1"/>
    </source>
</evidence>
<evidence type="ECO:0008006" key="3">
    <source>
        <dbReference type="Google" id="ProtNLM"/>
    </source>
</evidence>
<dbReference type="EMBL" id="QXEC01000043">
    <property type="protein sequence ID" value="RIV31344.1"/>
    <property type="molecule type" value="Genomic_DNA"/>
</dbReference>
<dbReference type="AlphaFoldDB" id="A0A418MN48"/>
<proteinExistence type="predicted"/>
<keyword evidence="2" id="KW-1185">Reference proteome</keyword>
<name>A0A418MN48_9ACTN</name>
<reference evidence="1 2" key="1">
    <citation type="submission" date="2018-08" db="EMBL/GenBank/DDBJ databases">
        <title>Jishengella sp. nov., isolated from a root of Azadirachta indica A. Juss. var. siamensis Valenton.</title>
        <authorList>
            <person name="Kuncharoen N."/>
            <person name="Tanasupawat S."/>
            <person name="Kudo T."/>
            <person name="Ohkuma M."/>
        </authorList>
    </citation>
    <scope>NUCLEOTIDE SEQUENCE [LARGE SCALE GENOMIC DNA]</scope>
    <source>
        <strain evidence="1 2">AZ1-13</strain>
    </source>
</reference>
<accession>A0A418MN48</accession>